<dbReference type="PROSITE" id="PS00041">
    <property type="entry name" value="HTH_ARAC_FAMILY_1"/>
    <property type="match status" value="1"/>
</dbReference>
<keyword evidence="1" id="KW-0805">Transcription regulation</keyword>
<dbReference type="InterPro" id="IPR009057">
    <property type="entry name" value="Homeodomain-like_sf"/>
</dbReference>
<dbReference type="Pfam" id="PF12833">
    <property type="entry name" value="HTH_18"/>
    <property type="match status" value="1"/>
</dbReference>
<dbReference type="InterPro" id="IPR018062">
    <property type="entry name" value="HTH_AraC-typ_CS"/>
</dbReference>
<dbReference type="PANTHER" id="PTHR43280">
    <property type="entry name" value="ARAC-FAMILY TRANSCRIPTIONAL REGULATOR"/>
    <property type="match status" value="1"/>
</dbReference>
<dbReference type="Gene3D" id="1.10.10.60">
    <property type="entry name" value="Homeodomain-like"/>
    <property type="match status" value="2"/>
</dbReference>
<dbReference type="InterPro" id="IPR037923">
    <property type="entry name" value="HTH-like"/>
</dbReference>
<keyword evidence="3" id="KW-0804">Transcription</keyword>
<accession>A0ABW5ZIP8</accession>
<dbReference type="PROSITE" id="PS01124">
    <property type="entry name" value="HTH_ARAC_FAMILY_2"/>
    <property type="match status" value="1"/>
</dbReference>
<dbReference type="SUPFAM" id="SSF46689">
    <property type="entry name" value="Homeodomain-like"/>
    <property type="match status" value="2"/>
</dbReference>
<dbReference type="Pfam" id="PF02311">
    <property type="entry name" value="AraC_binding"/>
    <property type="match status" value="1"/>
</dbReference>
<dbReference type="InterPro" id="IPR018060">
    <property type="entry name" value="HTH_AraC"/>
</dbReference>
<dbReference type="RefSeq" id="WP_204729732.1">
    <property type="nucleotide sequence ID" value="NZ_JAFBDK010000010.1"/>
</dbReference>
<evidence type="ECO:0000256" key="2">
    <source>
        <dbReference type="ARBA" id="ARBA00023125"/>
    </source>
</evidence>
<dbReference type="PANTHER" id="PTHR43280:SF28">
    <property type="entry name" value="HTH-TYPE TRANSCRIPTIONAL ACTIVATOR RHAS"/>
    <property type="match status" value="1"/>
</dbReference>
<keyword evidence="2" id="KW-0238">DNA-binding</keyword>
<dbReference type="EMBL" id="JBHUPG010000023">
    <property type="protein sequence ID" value="MFD2912712.1"/>
    <property type="molecule type" value="Genomic_DNA"/>
</dbReference>
<dbReference type="Proteomes" id="UP001597561">
    <property type="component" value="Unassembled WGS sequence"/>
</dbReference>
<dbReference type="InterPro" id="IPR003313">
    <property type="entry name" value="AraC-bd"/>
</dbReference>
<gene>
    <name evidence="5" type="ORF">ACFS5P_12565</name>
</gene>
<organism evidence="5 6">
    <name type="scientific">Jeotgalibacillus terrae</name>
    <dbReference type="NCBI Taxonomy" id="587735"/>
    <lineage>
        <taxon>Bacteria</taxon>
        <taxon>Bacillati</taxon>
        <taxon>Bacillota</taxon>
        <taxon>Bacilli</taxon>
        <taxon>Bacillales</taxon>
        <taxon>Caryophanaceae</taxon>
        <taxon>Jeotgalibacillus</taxon>
    </lineage>
</organism>
<dbReference type="Gene3D" id="2.60.120.10">
    <property type="entry name" value="Jelly Rolls"/>
    <property type="match status" value="1"/>
</dbReference>
<evidence type="ECO:0000313" key="5">
    <source>
        <dbReference type="EMBL" id="MFD2912712.1"/>
    </source>
</evidence>
<dbReference type="SUPFAM" id="SSF51215">
    <property type="entry name" value="Regulatory protein AraC"/>
    <property type="match status" value="1"/>
</dbReference>
<evidence type="ECO:0000256" key="3">
    <source>
        <dbReference type="ARBA" id="ARBA00023163"/>
    </source>
</evidence>
<sequence>MHVPINISEYPNMNARFPFHISVNTINKHFPTHRHPHLELSLVIEGSGYEVINGKSHMMKPGTFTFILPYQTHAISADKDNPLRLINCNFELELLYETGLHGFLEIEEPSHTEPFTNMRGSQLDHCCTLLMSMIEEYKSDRPYKNALIKSRFTEVMVKFERIRRAEEVDRSVIPEDLSFKKSIIWDIVKYAHQHYNEDISLTKLSKKFHVSTSHLSELFKNQLGLNYLHFVQELRIRHACSLLSSTDMPVTDISLEVGYKSFQTFSRVFREIKQNTPTGYRKNLQTAEHSRLN</sequence>
<name>A0ABW5ZIP8_9BACL</name>
<evidence type="ECO:0000313" key="6">
    <source>
        <dbReference type="Proteomes" id="UP001597561"/>
    </source>
</evidence>
<dbReference type="InterPro" id="IPR014710">
    <property type="entry name" value="RmlC-like_jellyroll"/>
</dbReference>
<reference evidence="6" key="1">
    <citation type="journal article" date="2019" name="Int. J. Syst. Evol. Microbiol.">
        <title>The Global Catalogue of Microorganisms (GCM) 10K type strain sequencing project: providing services to taxonomists for standard genome sequencing and annotation.</title>
        <authorList>
            <consortium name="The Broad Institute Genomics Platform"/>
            <consortium name="The Broad Institute Genome Sequencing Center for Infectious Disease"/>
            <person name="Wu L."/>
            <person name="Ma J."/>
        </authorList>
    </citation>
    <scope>NUCLEOTIDE SEQUENCE [LARGE SCALE GENOMIC DNA]</scope>
    <source>
        <strain evidence="6">KCTC 13528</strain>
    </source>
</reference>
<proteinExistence type="predicted"/>
<keyword evidence="6" id="KW-1185">Reference proteome</keyword>
<evidence type="ECO:0000259" key="4">
    <source>
        <dbReference type="PROSITE" id="PS01124"/>
    </source>
</evidence>
<protein>
    <submittedName>
        <fullName evidence="5">AraC family transcriptional regulator</fullName>
    </submittedName>
</protein>
<comment type="caution">
    <text evidence="5">The sequence shown here is derived from an EMBL/GenBank/DDBJ whole genome shotgun (WGS) entry which is preliminary data.</text>
</comment>
<dbReference type="SMART" id="SM00342">
    <property type="entry name" value="HTH_ARAC"/>
    <property type="match status" value="1"/>
</dbReference>
<feature type="domain" description="HTH araC/xylS-type" evidence="4">
    <location>
        <begin position="185"/>
        <end position="283"/>
    </location>
</feature>
<evidence type="ECO:0000256" key="1">
    <source>
        <dbReference type="ARBA" id="ARBA00023015"/>
    </source>
</evidence>